<dbReference type="AlphaFoldDB" id="A0A1Y1QM86"/>
<dbReference type="InterPro" id="IPR011992">
    <property type="entry name" value="EF-hand-dom_pair"/>
</dbReference>
<dbReference type="Gene3D" id="1.10.238.10">
    <property type="entry name" value="EF-hand"/>
    <property type="match status" value="1"/>
</dbReference>
<protein>
    <recommendedName>
        <fullName evidence="2">EF-hand domain-containing protein</fullName>
    </recommendedName>
</protein>
<feature type="domain" description="EF-hand" evidence="2">
    <location>
        <begin position="63"/>
        <end position="83"/>
    </location>
</feature>
<feature type="signal peptide" evidence="1">
    <location>
        <begin position="1"/>
        <end position="24"/>
    </location>
</feature>
<dbReference type="SUPFAM" id="SSF47473">
    <property type="entry name" value="EF-hand"/>
    <property type="match status" value="1"/>
</dbReference>
<evidence type="ECO:0000313" key="3">
    <source>
        <dbReference type="EMBL" id="OQX08839.1"/>
    </source>
</evidence>
<dbReference type="Pfam" id="PF13202">
    <property type="entry name" value="EF-hand_5"/>
    <property type="match status" value="2"/>
</dbReference>
<feature type="domain" description="EF-hand" evidence="2">
    <location>
        <begin position="30"/>
        <end position="47"/>
    </location>
</feature>
<reference evidence="3 4" key="1">
    <citation type="submission" date="2017-01" db="EMBL/GenBank/DDBJ databases">
        <title>Novel large sulfur bacteria in the metagenomes of groundwater-fed chemosynthetic microbial mats in the Lake Huron basin.</title>
        <authorList>
            <person name="Sharrar A.M."/>
            <person name="Flood B.E."/>
            <person name="Bailey J.V."/>
            <person name="Jones D.S."/>
            <person name="Biddanda B."/>
            <person name="Ruberg S.A."/>
            <person name="Marcus D.N."/>
            <person name="Dick G.J."/>
        </authorList>
    </citation>
    <scope>NUCLEOTIDE SEQUENCE [LARGE SCALE GENOMIC DNA]</scope>
    <source>
        <strain evidence="3">A8</strain>
    </source>
</reference>
<dbReference type="EMBL" id="MTEJ01000163">
    <property type="protein sequence ID" value="OQX08839.1"/>
    <property type="molecule type" value="Genomic_DNA"/>
</dbReference>
<evidence type="ECO:0000313" key="4">
    <source>
        <dbReference type="Proteomes" id="UP000192491"/>
    </source>
</evidence>
<gene>
    <name evidence="3" type="ORF">BWK73_24375</name>
</gene>
<proteinExistence type="predicted"/>
<keyword evidence="1" id="KW-0732">Signal</keyword>
<name>A0A1Y1QM86_9GAMM</name>
<evidence type="ECO:0000256" key="1">
    <source>
        <dbReference type="SAM" id="SignalP"/>
    </source>
</evidence>
<sequence length="89" mass="10015">MHRIRIGATVALLGSLLTTNNSYADSTSVNDFAQLDSNADGKIAWHEYAARRPVSGRIHPRRIFDNVDKNLDGFIDRQEYLAMKSRASH</sequence>
<evidence type="ECO:0000259" key="2">
    <source>
        <dbReference type="Pfam" id="PF13202"/>
    </source>
</evidence>
<dbReference type="InterPro" id="IPR002048">
    <property type="entry name" value="EF_hand_dom"/>
</dbReference>
<feature type="chain" id="PRO_5010990537" description="EF-hand domain-containing protein" evidence="1">
    <location>
        <begin position="25"/>
        <end position="89"/>
    </location>
</feature>
<dbReference type="GO" id="GO:0005509">
    <property type="term" value="F:calcium ion binding"/>
    <property type="evidence" value="ECO:0007669"/>
    <property type="project" value="InterPro"/>
</dbReference>
<dbReference type="Proteomes" id="UP000192491">
    <property type="component" value="Unassembled WGS sequence"/>
</dbReference>
<comment type="caution">
    <text evidence="3">The sequence shown here is derived from an EMBL/GenBank/DDBJ whole genome shotgun (WGS) entry which is preliminary data.</text>
</comment>
<accession>A0A1Y1QM86</accession>
<organism evidence="3 4">
    <name type="scientific">Thiothrix lacustris</name>
    <dbReference type="NCBI Taxonomy" id="525917"/>
    <lineage>
        <taxon>Bacteria</taxon>
        <taxon>Pseudomonadati</taxon>
        <taxon>Pseudomonadota</taxon>
        <taxon>Gammaproteobacteria</taxon>
        <taxon>Thiotrichales</taxon>
        <taxon>Thiotrichaceae</taxon>
        <taxon>Thiothrix</taxon>
    </lineage>
</organism>